<feature type="region of interest" description="Disordered" evidence="2">
    <location>
        <begin position="103"/>
        <end position="153"/>
    </location>
</feature>
<keyword evidence="1" id="KW-0343">GTPase activation</keyword>
<accession>A0A8J4YHX2</accession>
<evidence type="ECO:0000256" key="1">
    <source>
        <dbReference type="ARBA" id="ARBA00022468"/>
    </source>
</evidence>
<feature type="compositionally biased region" description="Basic residues" evidence="2">
    <location>
        <begin position="117"/>
        <end position="126"/>
    </location>
</feature>
<sequence length="553" mass="63533">MQSVDPQNGRTFWKKSNKVPGGMRAVYGAMHPPITRSPRSSPRKEAGPRKAETNDSFQEFQESVNDAWDCGDDEFCVISDVKISSRLVQSAALSVINSHRSSQLMTSTPPSILPELHHHHHHHYQRSHSPPPPPQPPHMEEEEEEEEMEYPHCSPGFDEENLPLSRLDPSAVIVPRAPVIAASDSERDMARTEKFLEVINRANTSLPELRKLSWSGIPTRVRAVAWRLLNGYLPANSERREETLRRKREEYWSFVDQYYGTRHEDLHQDTFRQIHIDIPRMSPLIPLFQQGTVQEMFERILYIWAIRHPASGYVQGINDLVTPFFIVFLHEVVPREESLDTYEVELIAAEQRAVVEADSFWCMSKLLDGIQDNYTFAQPGIQSKVQQLGELMKRIDVNLHQHLARQEIDYLQFSFRWFNNLLMREMPLGCTVRLWDTLHAEPDGFSHFVLYVCAAFLTYFSHHLMAQRDFQVSQGCSYYLESIFTPVIRGSCRPPVSSDALAIQGRVDGQGMWVFLGHSTVQKGFGFLRGSNSGHRERQSETLTTLLPPPLLC</sequence>
<dbReference type="EMBL" id="JACEEZ010003883">
    <property type="protein sequence ID" value="KAG0726898.1"/>
    <property type="molecule type" value="Genomic_DNA"/>
</dbReference>
<dbReference type="FunFam" id="1.10.8.270:FF:000004">
    <property type="entry name" value="TBC1 domain family, member 22B"/>
    <property type="match status" value="1"/>
</dbReference>
<comment type="caution">
    <text evidence="4">The sequence shown here is derived from an EMBL/GenBank/DDBJ whole genome shotgun (WGS) entry which is preliminary data.</text>
</comment>
<protein>
    <submittedName>
        <fullName evidence="4">TBC1 domain family member 22B</fullName>
    </submittedName>
</protein>
<evidence type="ECO:0000313" key="4">
    <source>
        <dbReference type="EMBL" id="KAG0726898.1"/>
    </source>
</evidence>
<dbReference type="SUPFAM" id="SSF47923">
    <property type="entry name" value="Ypt/Rab-GAP domain of gyp1p"/>
    <property type="match status" value="2"/>
</dbReference>
<dbReference type="Pfam" id="PF00566">
    <property type="entry name" value="RabGAP-TBC"/>
    <property type="match status" value="1"/>
</dbReference>
<dbReference type="PROSITE" id="PS50086">
    <property type="entry name" value="TBC_RABGAP"/>
    <property type="match status" value="1"/>
</dbReference>
<feature type="domain" description="Rab-GAP TBC" evidence="3">
    <location>
        <begin position="216"/>
        <end position="442"/>
    </location>
</feature>
<dbReference type="Gene3D" id="1.10.8.270">
    <property type="entry name" value="putative rabgap domain of human tbc1 domain family member 14 like domains"/>
    <property type="match status" value="1"/>
</dbReference>
<name>A0A8J4YHX2_CHIOP</name>
<reference evidence="4" key="1">
    <citation type="submission" date="2020-07" db="EMBL/GenBank/DDBJ databases">
        <title>The High-quality genome of the commercially important snow crab, Chionoecetes opilio.</title>
        <authorList>
            <person name="Jeong J.-H."/>
            <person name="Ryu S."/>
        </authorList>
    </citation>
    <scope>NUCLEOTIDE SEQUENCE</scope>
    <source>
        <strain evidence="4">MADBK_172401_WGS</strain>
        <tissue evidence="4">Digestive gland</tissue>
    </source>
</reference>
<organism evidence="4 5">
    <name type="scientific">Chionoecetes opilio</name>
    <name type="common">Atlantic snow crab</name>
    <name type="synonym">Cancer opilio</name>
    <dbReference type="NCBI Taxonomy" id="41210"/>
    <lineage>
        <taxon>Eukaryota</taxon>
        <taxon>Metazoa</taxon>
        <taxon>Ecdysozoa</taxon>
        <taxon>Arthropoda</taxon>
        <taxon>Crustacea</taxon>
        <taxon>Multicrustacea</taxon>
        <taxon>Malacostraca</taxon>
        <taxon>Eumalacostraca</taxon>
        <taxon>Eucarida</taxon>
        <taxon>Decapoda</taxon>
        <taxon>Pleocyemata</taxon>
        <taxon>Brachyura</taxon>
        <taxon>Eubrachyura</taxon>
        <taxon>Majoidea</taxon>
        <taxon>Majidae</taxon>
        <taxon>Chionoecetes</taxon>
    </lineage>
</organism>
<evidence type="ECO:0000256" key="2">
    <source>
        <dbReference type="SAM" id="MobiDB-lite"/>
    </source>
</evidence>
<dbReference type="Gene3D" id="1.10.472.80">
    <property type="entry name" value="Ypt/Rab-GAP domain of gyp1p, domain 3"/>
    <property type="match status" value="1"/>
</dbReference>
<dbReference type="PANTHER" id="PTHR22957">
    <property type="entry name" value="TBC1 DOMAIN FAMILY MEMBER GTPASE-ACTIVATING PROTEIN"/>
    <property type="match status" value="1"/>
</dbReference>
<proteinExistence type="predicted"/>
<dbReference type="InterPro" id="IPR000195">
    <property type="entry name" value="Rab-GAP-TBC_dom"/>
</dbReference>
<dbReference type="InterPro" id="IPR035969">
    <property type="entry name" value="Rab-GAP_TBC_sf"/>
</dbReference>
<dbReference type="Proteomes" id="UP000770661">
    <property type="component" value="Unassembled WGS sequence"/>
</dbReference>
<evidence type="ECO:0000313" key="5">
    <source>
        <dbReference type="Proteomes" id="UP000770661"/>
    </source>
</evidence>
<keyword evidence="5" id="KW-1185">Reference proteome</keyword>
<dbReference type="SMART" id="SM00164">
    <property type="entry name" value="TBC"/>
    <property type="match status" value="1"/>
</dbReference>
<dbReference type="PANTHER" id="PTHR22957:SF26">
    <property type="entry name" value="LD44506P"/>
    <property type="match status" value="1"/>
</dbReference>
<feature type="compositionally biased region" description="Basic and acidic residues" evidence="2">
    <location>
        <begin position="42"/>
        <end position="53"/>
    </location>
</feature>
<dbReference type="AlphaFoldDB" id="A0A8J4YHX2"/>
<feature type="region of interest" description="Disordered" evidence="2">
    <location>
        <begin position="1"/>
        <end position="57"/>
    </location>
</feature>
<dbReference type="GO" id="GO:0005096">
    <property type="term" value="F:GTPase activator activity"/>
    <property type="evidence" value="ECO:0007669"/>
    <property type="project" value="UniProtKB-KW"/>
</dbReference>
<feature type="compositionally biased region" description="Polar residues" evidence="2">
    <location>
        <begin position="1"/>
        <end position="10"/>
    </location>
</feature>
<evidence type="ECO:0000259" key="3">
    <source>
        <dbReference type="PROSITE" id="PS50086"/>
    </source>
</evidence>
<gene>
    <name evidence="4" type="primary">TBC1D22B</name>
    <name evidence="4" type="ORF">GWK47_035665</name>
</gene>
<dbReference type="OrthoDB" id="26371at2759"/>